<dbReference type="GO" id="GO:0003677">
    <property type="term" value="F:DNA binding"/>
    <property type="evidence" value="ECO:0007669"/>
    <property type="project" value="InterPro"/>
</dbReference>
<dbReference type="NCBIfam" id="NF033573">
    <property type="entry name" value="transpos_IS200"/>
    <property type="match status" value="1"/>
</dbReference>
<accession>A0A1G9MRZ7</accession>
<gene>
    <name evidence="2" type="ORF">SAMN04488090_1716</name>
</gene>
<evidence type="ECO:0000313" key="3">
    <source>
        <dbReference type="Proteomes" id="UP000198901"/>
    </source>
</evidence>
<name>A0A1G9MRZ7_9BACT</name>
<dbReference type="AlphaFoldDB" id="A0A1G9MRZ7"/>
<dbReference type="GO" id="GO:0004803">
    <property type="term" value="F:transposase activity"/>
    <property type="evidence" value="ECO:0007669"/>
    <property type="project" value="InterPro"/>
</dbReference>
<dbReference type="OrthoDB" id="9797997at2"/>
<keyword evidence="3" id="KW-1185">Reference proteome</keyword>
<dbReference type="PANTHER" id="PTHR33360:SF2">
    <property type="entry name" value="TRANSPOSASE FOR INSERTION SEQUENCE ELEMENT IS200"/>
    <property type="match status" value="1"/>
</dbReference>
<organism evidence="2 3">
    <name type="scientific">Siphonobacter aquaeclarae</name>
    <dbReference type="NCBI Taxonomy" id="563176"/>
    <lineage>
        <taxon>Bacteria</taxon>
        <taxon>Pseudomonadati</taxon>
        <taxon>Bacteroidota</taxon>
        <taxon>Cytophagia</taxon>
        <taxon>Cytophagales</taxon>
        <taxon>Cytophagaceae</taxon>
        <taxon>Siphonobacter</taxon>
    </lineage>
</organism>
<dbReference type="SMART" id="SM01321">
    <property type="entry name" value="Y1_Tnp"/>
    <property type="match status" value="1"/>
</dbReference>
<dbReference type="PANTHER" id="PTHR33360">
    <property type="entry name" value="TRANSPOSASE FOR INSERTION SEQUENCE ELEMENT IS200"/>
    <property type="match status" value="1"/>
</dbReference>
<evidence type="ECO:0000259" key="1">
    <source>
        <dbReference type="SMART" id="SM01321"/>
    </source>
</evidence>
<sequence>MGTYTQILYQIVFSTKYRHQTLSGNGRPKLFQYMSGVLRNQRCHPYIINGVEDHVHLVTHLHPSVALADLVKDVKLASSAFIRETGLFPEFDYWQVGYGAFTYSQSAKEDLIRYVADQERHHGVVSFPEEYRGLLEEHGVAFEERFLW</sequence>
<feature type="domain" description="Transposase IS200-like" evidence="1">
    <location>
        <begin position="4"/>
        <end position="118"/>
    </location>
</feature>
<evidence type="ECO:0000313" key="2">
    <source>
        <dbReference type="EMBL" id="SDL76883.1"/>
    </source>
</evidence>
<protein>
    <submittedName>
        <fullName evidence="2">REP element-mobilizing transposase RayT</fullName>
    </submittedName>
</protein>
<dbReference type="Proteomes" id="UP000198901">
    <property type="component" value="Unassembled WGS sequence"/>
</dbReference>
<reference evidence="2 3" key="1">
    <citation type="submission" date="2016-10" db="EMBL/GenBank/DDBJ databases">
        <authorList>
            <person name="de Groot N.N."/>
        </authorList>
    </citation>
    <scope>NUCLEOTIDE SEQUENCE [LARGE SCALE GENOMIC DNA]</scope>
    <source>
        <strain evidence="2 3">DSM 21668</strain>
    </source>
</reference>
<dbReference type="GO" id="GO:0006313">
    <property type="term" value="P:DNA transposition"/>
    <property type="evidence" value="ECO:0007669"/>
    <property type="project" value="InterPro"/>
</dbReference>
<dbReference type="Pfam" id="PF01797">
    <property type="entry name" value="Y1_Tnp"/>
    <property type="match status" value="1"/>
</dbReference>
<dbReference type="RefSeq" id="WP_093200467.1">
    <property type="nucleotide sequence ID" value="NZ_FNGS01000003.1"/>
</dbReference>
<dbReference type="STRING" id="563176.SAMN04488090_1716"/>
<dbReference type="InterPro" id="IPR002686">
    <property type="entry name" value="Transposase_17"/>
</dbReference>
<dbReference type="SUPFAM" id="SSF143422">
    <property type="entry name" value="Transposase IS200-like"/>
    <property type="match status" value="1"/>
</dbReference>
<dbReference type="InterPro" id="IPR036515">
    <property type="entry name" value="Transposase_17_sf"/>
</dbReference>
<proteinExistence type="predicted"/>
<dbReference type="Gene3D" id="3.30.70.1290">
    <property type="entry name" value="Transposase IS200-like"/>
    <property type="match status" value="1"/>
</dbReference>
<dbReference type="EMBL" id="FNGS01000003">
    <property type="protein sequence ID" value="SDL76883.1"/>
    <property type="molecule type" value="Genomic_DNA"/>
</dbReference>